<dbReference type="InterPro" id="IPR046341">
    <property type="entry name" value="SET_dom_sf"/>
</dbReference>
<dbReference type="Proteomes" id="UP001174694">
    <property type="component" value="Unassembled WGS sequence"/>
</dbReference>
<evidence type="ECO:0000256" key="1">
    <source>
        <dbReference type="SAM" id="MobiDB-lite"/>
    </source>
</evidence>
<name>A0AA38VCH6_9PEZI</name>
<accession>A0AA38VCH6</accession>
<reference evidence="2" key="1">
    <citation type="submission" date="2022-07" db="EMBL/GenBank/DDBJ databases">
        <title>Fungi with potential for degradation of polypropylene.</title>
        <authorList>
            <person name="Gostincar C."/>
        </authorList>
    </citation>
    <scope>NUCLEOTIDE SEQUENCE</scope>
    <source>
        <strain evidence="2">EXF-13308</strain>
    </source>
</reference>
<gene>
    <name evidence="2" type="ORF">NKR23_g9011</name>
</gene>
<evidence type="ECO:0008006" key="4">
    <source>
        <dbReference type="Google" id="ProtNLM"/>
    </source>
</evidence>
<dbReference type="EMBL" id="JANBVO010000033">
    <property type="protein sequence ID" value="KAJ9137751.1"/>
    <property type="molecule type" value="Genomic_DNA"/>
</dbReference>
<keyword evidence="3" id="KW-1185">Reference proteome</keyword>
<comment type="caution">
    <text evidence="2">The sequence shown here is derived from an EMBL/GenBank/DDBJ whole genome shotgun (WGS) entry which is preliminary data.</text>
</comment>
<evidence type="ECO:0000313" key="3">
    <source>
        <dbReference type="Proteomes" id="UP001174694"/>
    </source>
</evidence>
<organism evidence="2 3">
    <name type="scientific">Pleurostoma richardsiae</name>
    <dbReference type="NCBI Taxonomy" id="41990"/>
    <lineage>
        <taxon>Eukaryota</taxon>
        <taxon>Fungi</taxon>
        <taxon>Dikarya</taxon>
        <taxon>Ascomycota</taxon>
        <taxon>Pezizomycotina</taxon>
        <taxon>Sordariomycetes</taxon>
        <taxon>Sordariomycetidae</taxon>
        <taxon>Calosphaeriales</taxon>
        <taxon>Pleurostomataceae</taxon>
        <taxon>Pleurostoma</taxon>
    </lineage>
</organism>
<dbReference type="SUPFAM" id="SSF82199">
    <property type="entry name" value="SET domain"/>
    <property type="match status" value="1"/>
</dbReference>
<protein>
    <recommendedName>
        <fullName evidence="4">SET domain-containing protein</fullName>
    </recommendedName>
</protein>
<evidence type="ECO:0000313" key="2">
    <source>
        <dbReference type="EMBL" id="KAJ9137751.1"/>
    </source>
</evidence>
<sequence>MVTSQSTAGRKRRKRRGAVSADDSLDRITTRIRQDDEMCAIPPTDISHPPDLNCYELALVAHSRLAIAQFCSAVRATREPATSTAFADISRLRKLEARFHLVEVARAIERVRKGRFRADPAALGDIRQKTGWGMTELHRLAKEGQQWMQISEHPYEGMLCFYLTERGLGIKPADYREMKKEDIPTFLALLDNEYIRTLCSVGKAFQDSRSGDDVEFRWESDNEIPDAKEEEEMLRLLEPFPFTPENIYEPSRYPDWPRPPVWPETWPWPADPTWIPNAYLQCNLCGKEGCRCVETAFPKRKPRIKRYGRYGQRGLGLQAVAEQAGEIAYKEGDLIGQLTGELVPLDSDDDTWTTDFARTDLDEAAAVCKIQPLAILRKRRVSGKWVMTIEAKVDIYDGAEITISYRATPDPCFCMQGQHAAAPGRFST</sequence>
<proteinExistence type="predicted"/>
<feature type="region of interest" description="Disordered" evidence="1">
    <location>
        <begin position="1"/>
        <end position="22"/>
    </location>
</feature>
<dbReference type="AlphaFoldDB" id="A0AA38VCH6"/>